<dbReference type="Pfam" id="PF02585">
    <property type="entry name" value="PIG-L"/>
    <property type="match status" value="1"/>
</dbReference>
<dbReference type="PANTHER" id="PTHR12993">
    <property type="entry name" value="N-ACETYLGLUCOSAMINYL-PHOSPHATIDYLINOSITOL DE-N-ACETYLASE-RELATED"/>
    <property type="match status" value="1"/>
</dbReference>
<dbReference type="SUPFAM" id="SSF102588">
    <property type="entry name" value="LmbE-like"/>
    <property type="match status" value="1"/>
</dbReference>
<accession>A0A9D5JTG7</accession>
<dbReference type="Proteomes" id="UP000649604">
    <property type="component" value="Unassembled WGS sequence"/>
</dbReference>
<dbReference type="InterPro" id="IPR003737">
    <property type="entry name" value="GlcNAc_PI_deacetylase-related"/>
</dbReference>
<dbReference type="PANTHER" id="PTHR12993:SF11">
    <property type="entry name" value="N-ACETYLGLUCOSAMINYL-PHOSPHATIDYLINOSITOL DE-N-ACETYLASE"/>
    <property type="match status" value="1"/>
</dbReference>
<evidence type="ECO:0000313" key="1">
    <source>
        <dbReference type="EMBL" id="MBD3323794.1"/>
    </source>
</evidence>
<dbReference type="AlphaFoldDB" id="A0A9D5JTG7"/>
<dbReference type="GO" id="GO:0016811">
    <property type="term" value="F:hydrolase activity, acting on carbon-nitrogen (but not peptide) bonds, in linear amides"/>
    <property type="evidence" value="ECO:0007669"/>
    <property type="project" value="TreeGrafter"/>
</dbReference>
<name>A0A9D5JTG7_9BACT</name>
<sequence length="235" mass="27172">MKILYIYPHPDDESFGPAHVMSKQRRQGHEVYLLTLTKGGATRQRFKYHYSIEEMGDVRYQEMLNVAKVLDLTEMTVLDLPDSGLKEMDPRDIEQVVKAQIERIQPQVVLTYAVHGISGFHDHLVSHAVVKRVFVELRETLPSLKRLAFVTITEESAQQSQYFHLNGSTPEEIDCIVEVDEIDIQRCYQALDCYVTFQETIEKSGIKKHIQTQAVFEIFQEQFNPPLTDLFAELL</sequence>
<dbReference type="InterPro" id="IPR024078">
    <property type="entry name" value="LmbE-like_dom_sf"/>
</dbReference>
<reference evidence="1" key="1">
    <citation type="submission" date="2019-11" db="EMBL/GenBank/DDBJ databases">
        <title>Microbial mats filling the niche in hypersaline microbial mats.</title>
        <authorList>
            <person name="Wong H.L."/>
            <person name="Macleod F.I."/>
            <person name="White R.A. III"/>
            <person name="Burns B.P."/>
        </authorList>
    </citation>
    <scope>NUCLEOTIDE SEQUENCE</scope>
    <source>
        <strain evidence="1">Rbin_158</strain>
    </source>
</reference>
<gene>
    <name evidence="1" type="ORF">GF339_04365</name>
</gene>
<proteinExistence type="predicted"/>
<dbReference type="Gene3D" id="3.40.50.10320">
    <property type="entry name" value="LmbE-like"/>
    <property type="match status" value="1"/>
</dbReference>
<evidence type="ECO:0000313" key="2">
    <source>
        <dbReference type="Proteomes" id="UP000649604"/>
    </source>
</evidence>
<organism evidence="1 2">
    <name type="scientific">candidate division KSB3 bacterium</name>
    <dbReference type="NCBI Taxonomy" id="2044937"/>
    <lineage>
        <taxon>Bacteria</taxon>
        <taxon>candidate division KSB3</taxon>
    </lineage>
</organism>
<protein>
    <submittedName>
        <fullName evidence="1">PIG-L family deacetylase</fullName>
    </submittedName>
</protein>
<dbReference type="EMBL" id="WJJP01000134">
    <property type="protein sequence ID" value="MBD3323794.1"/>
    <property type="molecule type" value="Genomic_DNA"/>
</dbReference>
<comment type="caution">
    <text evidence="1">The sequence shown here is derived from an EMBL/GenBank/DDBJ whole genome shotgun (WGS) entry which is preliminary data.</text>
</comment>